<dbReference type="AlphaFoldDB" id="A0A6C1E3X6"/>
<sequence length="188" mass="21428">MGRGENSSAWYFSGLAFRIVHEIGLQLNPAALNDVSDGDLTKMDIEVRVRIYWGCYLVDHFIAELYGRVTVLTLSNSAVPETDELPDINAGYEDYMYSDPDKPLLVAAPVKSLILLSRITELYKRENTQLKTTSEKMNALSALNIDLQKWRSSLPDNLTWTSKTLITVNDFDPTISFVWYHYYDTAFV</sequence>
<keyword evidence="2" id="KW-0479">Metal-binding</keyword>
<dbReference type="GO" id="GO:0005634">
    <property type="term" value="C:nucleus"/>
    <property type="evidence" value="ECO:0007669"/>
    <property type="project" value="UniProtKB-SubCell"/>
</dbReference>
<keyword evidence="10" id="KW-1185">Reference proteome</keyword>
<evidence type="ECO:0000256" key="3">
    <source>
        <dbReference type="ARBA" id="ARBA00022833"/>
    </source>
</evidence>
<name>A0A6C1E3X6_SACPS</name>
<protein>
    <recommendedName>
        <fullName evidence="8">Xylanolytic transcriptional activator regulatory domain-containing protein</fullName>
    </recommendedName>
</protein>
<reference evidence="9 10" key="1">
    <citation type="journal article" date="2019" name="BMC Genomics">
        <title>Chromosome level assembly and comparative genome analysis confirm lager-brewing yeasts originated from a single hybridization.</title>
        <authorList>
            <person name="Salazar A.N."/>
            <person name="Gorter de Vries A.R."/>
            <person name="van den Broek M."/>
            <person name="Brouwers N."/>
            <person name="de la Torre Cortes P."/>
            <person name="Kuijpers N.G.A."/>
            <person name="Daran J.G."/>
            <person name="Abeel T."/>
        </authorList>
    </citation>
    <scope>NUCLEOTIDE SEQUENCE [LARGE SCALE GENOMIC DNA]</scope>
    <source>
        <strain evidence="9 10">CBS 1483</strain>
    </source>
</reference>
<proteinExistence type="predicted"/>
<keyword evidence="5" id="KW-0238">DNA-binding</keyword>
<feature type="domain" description="Xylanolytic transcriptional activator regulatory" evidence="8">
    <location>
        <begin position="9"/>
        <end position="88"/>
    </location>
</feature>
<evidence type="ECO:0000313" key="9">
    <source>
        <dbReference type="EMBL" id="QID83835.1"/>
    </source>
</evidence>
<dbReference type="SMART" id="SM00906">
    <property type="entry name" value="Fungal_trans"/>
    <property type="match status" value="1"/>
</dbReference>
<evidence type="ECO:0000259" key="8">
    <source>
        <dbReference type="SMART" id="SM00906"/>
    </source>
</evidence>
<dbReference type="CDD" id="cd12148">
    <property type="entry name" value="fungal_TF_MHR"/>
    <property type="match status" value="1"/>
</dbReference>
<dbReference type="InterPro" id="IPR007219">
    <property type="entry name" value="XnlR_reg_dom"/>
</dbReference>
<evidence type="ECO:0000256" key="1">
    <source>
        <dbReference type="ARBA" id="ARBA00004123"/>
    </source>
</evidence>
<dbReference type="Proteomes" id="UP000501346">
    <property type="component" value="Chromosome SeII-SeIV"/>
</dbReference>
<evidence type="ECO:0000313" key="10">
    <source>
        <dbReference type="Proteomes" id="UP000501346"/>
    </source>
</evidence>
<accession>A0A6C1E3X6</accession>
<dbReference type="PANTHER" id="PTHR31313">
    <property type="entry name" value="TY1 ENHANCER ACTIVATOR"/>
    <property type="match status" value="1"/>
</dbReference>
<evidence type="ECO:0000256" key="4">
    <source>
        <dbReference type="ARBA" id="ARBA00023015"/>
    </source>
</evidence>
<evidence type="ECO:0000256" key="2">
    <source>
        <dbReference type="ARBA" id="ARBA00022723"/>
    </source>
</evidence>
<dbReference type="EMBL" id="CP048999">
    <property type="protein sequence ID" value="QID83835.1"/>
    <property type="molecule type" value="Genomic_DNA"/>
</dbReference>
<keyword evidence="7" id="KW-0539">Nucleus</keyword>
<evidence type="ECO:0000256" key="5">
    <source>
        <dbReference type="ARBA" id="ARBA00023125"/>
    </source>
</evidence>
<keyword evidence="6" id="KW-0804">Transcription</keyword>
<dbReference type="InterPro" id="IPR051615">
    <property type="entry name" value="Transcr_Regulatory_Elem"/>
</dbReference>
<gene>
    <name evidence="9" type="ORF">GRS66_006314</name>
</gene>
<evidence type="ECO:0000256" key="6">
    <source>
        <dbReference type="ARBA" id="ARBA00023163"/>
    </source>
</evidence>
<dbReference type="OrthoDB" id="2428527at2759"/>
<dbReference type="GO" id="GO:0003677">
    <property type="term" value="F:DNA binding"/>
    <property type="evidence" value="ECO:0007669"/>
    <property type="project" value="UniProtKB-KW"/>
</dbReference>
<dbReference type="GO" id="GO:0006351">
    <property type="term" value="P:DNA-templated transcription"/>
    <property type="evidence" value="ECO:0007669"/>
    <property type="project" value="InterPro"/>
</dbReference>
<comment type="subcellular location">
    <subcellularLocation>
        <location evidence="1">Nucleus</location>
    </subcellularLocation>
</comment>
<dbReference type="GO" id="GO:0008270">
    <property type="term" value="F:zinc ion binding"/>
    <property type="evidence" value="ECO:0007669"/>
    <property type="project" value="InterPro"/>
</dbReference>
<dbReference type="Pfam" id="PF04082">
    <property type="entry name" value="Fungal_trans"/>
    <property type="match status" value="1"/>
</dbReference>
<keyword evidence="3" id="KW-0862">Zinc</keyword>
<dbReference type="PANTHER" id="PTHR31313:SF82">
    <property type="entry name" value="ACTIVATORY PROTEIN CHA4-RELATED"/>
    <property type="match status" value="1"/>
</dbReference>
<organism evidence="9 10">
    <name type="scientific">Saccharomyces pastorianus</name>
    <name type="common">Lager yeast</name>
    <name type="synonym">Saccharomyces cerevisiae x Saccharomyces eubayanus</name>
    <dbReference type="NCBI Taxonomy" id="27292"/>
    <lineage>
        <taxon>Eukaryota</taxon>
        <taxon>Fungi</taxon>
        <taxon>Dikarya</taxon>
        <taxon>Ascomycota</taxon>
        <taxon>Saccharomycotina</taxon>
        <taxon>Saccharomycetes</taxon>
        <taxon>Saccharomycetales</taxon>
        <taxon>Saccharomycetaceae</taxon>
        <taxon>Saccharomyces</taxon>
    </lineage>
</organism>
<keyword evidence="4" id="KW-0805">Transcription regulation</keyword>
<evidence type="ECO:0000256" key="7">
    <source>
        <dbReference type="ARBA" id="ARBA00023242"/>
    </source>
</evidence>